<feature type="region of interest" description="Disordered" evidence="1">
    <location>
        <begin position="76"/>
        <end position="118"/>
    </location>
</feature>
<name>A0A8J4EV18_9CHLO</name>
<evidence type="ECO:0000313" key="2">
    <source>
        <dbReference type="EMBL" id="GIL47871.1"/>
    </source>
</evidence>
<dbReference type="EMBL" id="BNCO01000005">
    <property type="protein sequence ID" value="GIL47877.1"/>
    <property type="molecule type" value="Genomic_DNA"/>
</dbReference>
<organism evidence="3 4">
    <name type="scientific">Volvox africanus</name>
    <dbReference type="NCBI Taxonomy" id="51714"/>
    <lineage>
        <taxon>Eukaryota</taxon>
        <taxon>Viridiplantae</taxon>
        <taxon>Chlorophyta</taxon>
        <taxon>core chlorophytes</taxon>
        <taxon>Chlorophyceae</taxon>
        <taxon>CS clade</taxon>
        <taxon>Chlamydomonadales</taxon>
        <taxon>Volvocaceae</taxon>
        <taxon>Volvox</taxon>
    </lineage>
</organism>
<keyword evidence="4" id="KW-1185">Reference proteome</keyword>
<dbReference type="AlphaFoldDB" id="A0A8J4EV18"/>
<proteinExistence type="predicted"/>
<dbReference type="Proteomes" id="UP000747399">
    <property type="component" value="Unassembled WGS sequence"/>
</dbReference>
<reference evidence="3" key="1">
    <citation type="journal article" date="2021" name="Proc. Natl. Acad. Sci. U.S.A.">
        <title>Three genomes in the algal genus Volvox reveal the fate of a haploid sex-determining region after a transition to homothallism.</title>
        <authorList>
            <person name="Yamamoto K."/>
            <person name="Hamaji T."/>
            <person name="Kawai-Toyooka H."/>
            <person name="Matsuzaki R."/>
            <person name="Takahashi F."/>
            <person name="Nishimura Y."/>
            <person name="Kawachi M."/>
            <person name="Noguchi H."/>
            <person name="Minakuchi Y."/>
            <person name="Umen J.G."/>
            <person name="Toyoda A."/>
            <person name="Nozaki H."/>
        </authorList>
    </citation>
    <scope>NUCLEOTIDE SEQUENCE</scope>
    <source>
        <strain evidence="3">NIES-3780</strain>
    </source>
</reference>
<accession>A0A8J4EV18</accession>
<protein>
    <submittedName>
        <fullName evidence="3">Uncharacterized protein</fullName>
    </submittedName>
</protein>
<evidence type="ECO:0000313" key="4">
    <source>
        <dbReference type="Proteomes" id="UP000747399"/>
    </source>
</evidence>
<evidence type="ECO:0000256" key="1">
    <source>
        <dbReference type="SAM" id="MobiDB-lite"/>
    </source>
</evidence>
<dbReference type="EMBL" id="BNCO01000005">
    <property type="protein sequence ID" value="GIL47871.1"/>
    <property type="molecule type" value="Genomic_DNA"/>
</dbReference>
<gene>
    <name evidence="3" type="ORF">Vafri_4509</name>
    <name evidence="2" type="ORF">Vafri_4514</name>
</gene>
<comment type="caution">
    <text evidence="3">The sequence shown here is derived from an EMBL/GenBank/DDBJ whole genome shotgun (WGS) entry which is preliminary data.</text>
</comment>
<sequence>MADEVPLWERLLEAVPGLTPDQRERAKKLLIREYPCQYKRAAVLVRTNDARRLVMMLLGHPWTLLDELWMLLGISDQPQEDPTPEGPSYNMPTAEAPQSNSGAHLRRRKVHSGMMEVS</sequence>
<evidence type="ECO:0000313" key="3">
    <source>
        <dbReference type="EMBL" id="GIL47877.1"/>
    </source>
</evidence>